<dbReference type="Proteomes" id="UP000011717">
    <property type="component" value="Unassembled WGS sequence"/>
</dbReference>
<accession>M2TCA1</accession>
<evidence type="ECO:0008006" key="4">
    <source>
        <dbReference type="Google" id="ProtNLM"/>
    </source>
</evidence>
<evidence type="ECO:0000256" key="1">
    <source>
        <dbReference type="SAM" id="SignalP"/>
    </source>
</evidence>
<comment type="caution">
    <text evidence="2">The sequence shown here is derived from an EMBL/GenBank/DDBJ whole genome shotgun (WGS) entry which is preliminary data.</text>
</comment>
<dbReference type="AlphaFoldDB" id="M2TCA1"/>
<dbReference type="EMBL" id="AMRV01000001">
    <property type="protein sequence ID" value="EMD84264.1"/>
    <property type="molecule type" value="Genomic_DNA"/>
</dbReference>
<keyword evidence="1" id="KW-0732">Signal</keyword>
<evidence type="ECO:0000313" key="2">
    <source>
        <dbReference type="EMBL" id="EMD84264.1"/>
    </source>
</evidence>
<dbReference type="InterPro" id="IPR019660">
    <property type="entry name" value="Put_sensory_transdc_reg_YbjN"/>
</dbReference>
<dbReference type="OrthoDB" id="33037at2"/>
<dbReference type="Pfam" id="PF10722">
    <property type="entry name" value="YbjN"/>
    <property type="match status" value="1"/>
</dbReference>
<dbReference type="RefSeq" id="WP_008599579.1">
    <property type="nucleotide sequence ID" value="NZ_AMRV01000001.1"/>
</dbReference>
<dbReference type="CDD" id="cd17511">
    <property type="entry name" value="YbjN_AmyR-like"/>
    <property type="match status" value="1"/>
</dbReference>
<protein>
    <recommendedName>
        <fullName evidence="4">YbjN domain-containing protein</fullName>
    </recommendedName>
</protein>
<keyword evidence="3" id="KW-1185">Reference proteome</keyword>
<sequence>MRETSISALLIAALAVPAAAQNVSADPKTVSAVLEESGFESRWEQTPGGQPALLSSNGASDFSVFFSNCNSSGDDCSTLQFYAGYQTDGRTELSAINAFNRDTRFGDAYLDEEGDAVLEMDVNLDFGGVSRENLADQISVWTDLMETFEIAIEW</sequence>
<evidence type="ECO:0000313" key="3">
    <source>
        <dbReference type="Proteomes" id="UP000011717"/>
    </source>
</evidence>
<reference evidence="2 3" key="1">
    <citation type="journal article" date="2013" name="Genome Announc.">
        <title>Draft Genome Sequence of Strain JLT2015T, Belonging to the Family Sphingomonadaceae of the Alphaproteobacteria.</title>
        <authorList>
            <person name="Tang K."/>
            <person name="Liu K."/>
            <person name="Li S."/>
            <person name="Jiao N."/>
        </authorList>
    </citation>
    <scope>NUCLEOTIDE SEQUENCE [LARGE SCALE GENOMIC DNA]</scope>
    <source>
        <strain evidence="2 3">JLT2015</strain>
    </source>
</reference>
<feature type="signal peptide" evidence="1">
    <location>
        <begin position="1"/>
        <end position="25"/>
    </location>
</feature>
<organism evidence="2 3">
    <name type="scientific">Pacificimonas flava</name>
    <dbReference type="NCBI Taxonomy" id="1234595"/>
    <lineage>
        <taxon>Bacteria</taxon>
        <taxon>Pseudomonadati</taxon>
        <taxon>Pseudomonadota</taxon>
        <taxon>Alphaproteobacteria</taxon>
        <taxon>Sphingomonadales</taxon>
        <taxon>Sphingosinicellaceae</taxon>
        <taxon>Pacificimonas</taxon>
    </lineage>
</organism>
<gene>
    <name evidence="2" type="ORF">C725_0194</name>
</gene>
<feature type="chain" id="PRO_5004026314" description="YbjN domain-containing protein" evidence="1">
    <location>
        <begin position="26"/>
        <end position="154"/>
    </location>
</feature>
<name>M2TCA1_9SPHN</name>
<proteinExistence type="predicted"/>